<evidence type="ECO:0000313" key="2">
    <source>
        <dbReference type="Proteomes" id="UP000515160"/>
    </source>
</evidence>
<organism evidence="2 3">
    <name type="scientific">Drosophila albomicans</name>
    <name type="common">Fruit fly</name>
    <dbReference type="NCBI Taxonomy" id="7291"/>
    <lineage>
        <taxon>Eukaryota</taxon>
        <taxon>Metazoa</taxon>
        <taxon>Ecdysozoa</taxon>
        <taxon>Arthropoda</taxon>
        <taxon>Hexapoda</taxon>
        <taxon>Insecta</taxon>
        <taxon>Pterygota</taxon>
        <taxon>Neoptera</taxon>
        <taxon>Endopterygota</taxon>
        <taxon>Diptera</taxon>
        <taxon>Brachycera</taxon>
        <taxon>Muscomorpha</taxon>
        <taxon>Ephydroidea</taxon>
        <taxon>Drosophilidae</taxon>
        <taxon>Drosophila</taxon>
    </lineage>
</organism>
<dbReference type="AlphaFoldDB" id="A0A9C6T2S1"/>
<feature type="compositionally biased region" description="Basic and acidic residues" evidence="1">
    <location>
        <begin position="64"/>
        <end position="76"/>
    </location>
</feature>
<name>A0A9C6T2S1_DROAB</name>
<dbReference type="GeneID" id="117564263"/>
<proteinExistence type="predicted"/>
<reference evidence="3" key="1">
    <citation type="submission" date="2025-08" db="UniProtKB">
        <authorList>
            <consortium name="RefSeq"/>
        </authorList>
    </citation>
    <scope>IDENTIFICATION</scope>
    <source>
        <strain evidence="3">15112-1751.03</strain>
        <tissue evidence="3">Whole Adult</tissue>
    </source>
</reference>
<accession>A0A9C6T2S1</accession>
<feature type="region of interest" description="Disordered" evidence="1">
    <location>
        <begin position="64"/>
        <end position="87"/>
    </location>
</feature>
<keyword evidence="2" id="KW-1185">Reference proteome</keyword>
<sequence>MRCTTRLTNAKNGLNGLTCAAFKERKTKDLGKKLEMSKPSADSRVVGKNYYAAAITRQLSTIKTSKENGERREKNLPPEMCLKGDNPDNNYRESDRVFVWSLDNGSMLVPGYDQMQQRELTQRQPLGDYFYYNCAFIGVRKCSNESESHSHSR</sequence>
<protein>
    <submittedName>
        <fullName evidence="3">Uncharacterized protein LOC117564263 isoform X2</fullName>
    </submittedName>
</protein>
<dbReference type="Proteomes" id="UP000515160">
    <property type="component" value="Chromosome 2L"/>
</dbReference>
<gene>
    <name evidence="3" type="primary">LOC117564263</name>
</gene>
<evidence type="ECO:0000256" key="1">
    <source>
        <dbReference type="SAM" id="MobiDB-lite"/>
    </source>
</evidence>
<dbReference type="RefSeq" id="XP_051858638.1">
    <property type="nucleotide sequence ID" value="XM_052002678.1"/>
</dbReference>
<evidence type="ECO:0000313" key="3">
    <source>
        <dbReference type="RefSeq" id="XP_051858638.1"/>
    </source>
</evidence>